<keyword evidence="12" id="KW-1133">Transmembrane helix</keyword>
<evidence type="ECO:0000256" key="10">
    <source>
        <dbReference type="ARBA" id="ARBA00048101"/>
    </source>
</evidence>
<dbReference type="InterPro" id="IPR001736">
    <property type="entry name" value="PLipase_D/transphosphatidylase"/>
</dbReference>
<feature type="domain" description="PLD phosphodiesterase" evidence="13">
    <location>
        <begin position="162"/>
        <end position="189"/>
    </location>
</feature>
<evidence type="ECO:0000256" key="7">
    <source>
        <dbReference type="ARBA" id="ARBA00042226"/>
    </source>
</evidence>
<feature type="region of interest" description="Disordered" evidence="11">
    <location>
        <begin position="377"/>
        <end position="522"/>
    </location>
</feature>
<evidence type="ECO:0000313" key="15">
    <source>
        <dbReference type="Proteomes" id="UP001158576"/>
    </source>
</evidence>
<feature type="compositionally biased region" description="Low complexity" evidence="11">
    <location>
        <begin position="410"/>
        <end position="427"/>
    </location>
</feature>
<evidence type="ECO:0000256" key="6">
    <source>
        <dbReference type="ARBA" id="ARBA00041680"/>
    </source>
</evidence>
<sequence length="534" mass="60256">MVESLVKSFALGTSATVAAVAFLGYAIYQNRRVCHLRAALALKKYRDAHLKKPFEIETLFFPDKRIICWNLLFSKCRDDSCSYCHDRDAPLARLVRTIQNAKRTIDLALFEITSEELTQAILDKLKEGVRVRLIIDSEYMMTTGSKLGKITSAGCEFIHDHTHGLFHHKFAIIDSQLVISGSMNWTRQAAIGNYENVLLIKDKNTASEFETEYEKMWKEITQRLKSATEKLPDQAGDCKLDPLSAGILSEIEQVKQAYTREKWNKLSTKQQEDIIDGHFVPENVRRMYRKNSRARSPPTEGIYPQRQITTGQGFYGKKNNIQDGFSAPFHWETQSQINEFYILDDDQQTSAKPSLIKSAKDNSDFMGKINAQLETAASTKGFVQETKSATSTPSSSRPKKLAPPPPSRETPPSSAKSSNKPSTTSPPRRAKPPPPPRAPSTRRISDVSEISSSLTPSTPTPPPSRLDFNNNVPTIKDKPKAPLPEVKEITRQQKEESPSSIPKQEDSEPESQNFSDTEELIKTKKEEYNFLLNW</sequence>
<dbReference type="PANTHER" id="PTHR43856">
    <property type="entry name" value="CARDIOLIPIN HYDROLASE"/>
    <property type="match status" value="1"/>
</dbReference>
<feature type="compositionally biased region" description="Polar residues" evidence="11">
    <location>
        <begin position="385"/>
        <end position="396"/>
    </location>
</feature>
<dbReference type="InterPro" id="IPR025202">
    <property type="entry name" value="PLD-like_dom"/>
</dbReference>
<dbReference type="SUPFAM" id="SSF56024">
    <property type="entry name" value="Phospholipase D/nuclease"/>
    <property type="match status" value="1"/>
</dbReference>
<evidence type="ECO:0000256" key="8">
    <source>
        <dbReference type="ARBA" id="ARBA00043135"/>
    </source>
</evidence>
<proteinExistence type="inferred from homology"/>
<dbReference type="Gene3D" id="3.30.870.10">
    <property type="entry name" value="Endonuclease Chain A"/>
    <property type="match status" value="1"/>
</dbReference>
<protein>
    <recommendedName>
        <fullName evidence="5">Mitochondrial cardiolipin hydrolase</fullName>
    </recommendedName>
    <alternativeName>
        <fullName evidence="7">Choline phosphatase 6</fullName>
    </alternativeName>
    <alternativeName>
        <fullName evidence="9">Mitochondrial phospholipase</fullName>
    </alternativeName>
    <alternativeName>
        <fullName evidence="8">Phosphatidylcholine-hydrolyzing phospholipase D6</fullName>
    </alternativeName>
    <alternativeName>
        <fullName evidence="6">Phospholipase D6</fullName>
    </alternativeName>
</protein>
<evidence type="ECO:0000256" key="11">
    <source>
        <dbReference type="SAM" id="MobiDB-lite"/>
    </source>
</evidence>
<evidence type="ECO:0000256" key="12">
    <source>
        <dbReference type="SAM" id="Phobius"/>
    </source>
</evidence>
<evidence type="ECO:0000259" key="13">
    <source>
        <dbReference type="PROSITE" id="PS50035"/>
    </source>
</evidence>
<evidence type="ECO:0000256" key="3">
    <source>
        <dbReference type="ARBA" id="ARBA00023098"/>
    </source>
</evidence>
<reference evidence="14 15" key="1">
    <citation type="submission" date="2021-04" db="EMBL/GenBank/DDBJ databases">
        <authorList>
            <person name="Bliznina A."/>
        </authorList>
    </citation>
    <scope>NUCLEOTIDE SEQUENCE [LARGE SCALE GENOMIC DNA]</scope>
</reference>
<keyword evidence="15" id="KW-1185">Reference proteome</keyword>
<feature type="compositionally biased region" description="Basic and acidic residues" evidence="11">
    <location>
        <begin position="475"/>
        <end position="497"/>
    </location>
</feature>
<dbReference type="InterPro" id="IPR031600">
    <property type="entry name" value="DUF4706"/>
</dbReference>
<dbReference type="PROSITE" id="PS50035">
    <property type="entry name" value="PLD"/>
    <property type="match status" value="1"/>
</dbReference>
<evidence type="ECO:0000256" key="4">
    <source>
        <dbReference type="ARBA" id="ARBA00038012"/>
    </source>
</evidence>
<dbReference type="PANTHER" id="PTHR43856:SF1">
    <property type="entry name" value="MITOCHONDRIAL CARDIOLIPIN HYDROLASE"/>
    <property type="match status" value="1"/>
</dbReference>
<accession>A0ABN7RX46</accession>
<evidence type="ECO:0000313" key="14">
    <source>
        <dbReference type="EMBL" id="CAG5085405.1"/>
    </source>
</evidence>
<dbReference type="Pfam" id="PF13091">
    <property type="entry name" value="PLDc_2"/>
    <property type="match status" value="1"/>
</dbReference>
<dbReference type="EMBL" id="OU015568">
    <property type="protein sequence ID" value="CAG5085405.1"/>
    <property type="molecule type" value="Genomic_DNA"/>
</dbReference>
<comment type="catalytic activity">
    <reaction evidence="10">
        <text>a cardiolipin + H2O = a 1,2-diacyl-sn-glycero-3-phospho-(1'-sn-glycerol) + a 1,2-diacyl-sn-glycero-3-phosphate + H(+)</text>
        <dbReference type="Rhea" id="RHEA:44884"/>
        <dbReference type="ChEBI" id="CHEBI:15377"/>
        <dbReference type="ChEBI" id="CHEBI:15378"/>
        <dbReference type="ChEBI" id="CHEBI:58608"/>
        <dbReference type="ChEBI" id="CHEBI:62237"/>
        <dbReference type="ChEBI" id="CHEBI:64716"/>
    </reaction>
    <physiologicalReaction direction="left-to-right" evidence="10">
        <dbReference type="Rhea" id="RHEA:44885"/>
    </physiologicalReaction>
</comment>
<comment type="similarity">
    <text evidence="4">Belongs to the phospholipase D family. MitoPLD/Zucchini subfamily.</text>
</comment>
<name>A0ABN7RX46_OIKDI</name>
<keyword evidence="2" id="KW-0442">Lipid degradation</keyword>
<dbReference type="Pfam" id="PF15797">
    <property type="entry name" value="DUF4706"/>
    <property type="match status" value="1"/>
</dbReference>
<evidence type="ECO:0000256" key="1">
    <source>
        <dbReference type="ARBA" id="ARBA00022801"/>
    </source>
</evidence>
<organism evidence="14 15">
    <name type="scientific">Oikopleura dioica</name>
    <name type="common">Tunicate</name>
    <dbReference type="NCBI Taxonomy" id="34765"/>
    <lineage>
        <taxon>Eukaryota</taxon>
        <taxon>Metazoa</taxon>
        <taxon>Chordata</taxon>
        <taxon>Tunicata</taxon>
        <taxon>Appendicularia</taxon>
        <taxon>Copelata</taxon>
        <taxon>Oikopleuridae</taxon>
        <taxon>Oikopleura</taxon>
    </lineage>
</organism>
<evidence type="ECO:0000256" key="5">
    <source>
        <dbReference type="ARBA" id="ARBA00040549"/>
    </source>
</evidence>
<dbReference type="Proteomes" id="UP001158576">
    <property type="component" value="Chromosome PAR"/>
</dbReference>
<keyword evidence="12" id="KW-0812">Transmembrane</keyword>
<gene>
    <name evidence="14" type="ORF">OKIOD_LOCUS2443</name>
</gene>
<evidence type="ECO:0000256" key="9">
    <source>
        <dbReference type="ARBA" id="ARBA00043167"/>
    </source>
</evidence>
<feature type="transmembrane region" description="Helical" evidence="12">
    <location>
        <begin position="6"/>
        <end position="28"/>
    </location>
</feature>
<keyword evidence="3" id="KW-0443">Lipid metabolism</keyword>
<keyword evidence="1" id="KW-0378">Hydrolase</keyword>
<evidence type="ECO:0000256" key="2">
    <source>
        <dbReference type="ARBA" id="ARBA00022963"/>
    </source>
</evidence>
<dbReference type="InterPro" id="IPR051406">
    <property type="entry name" value="PLD_domain"/>
</dbReference>
<keyword evidence="12" id="KW-0472">Membrane</keyword>